<name>Q73QF5_TREDE</name>
<evidence type="ECO:0000256" key="1">
    <source>
        <dbReference type="SAM" id="Phobius"/>
    </source>
</evidence>
<sequence>MRCIFSETITMRKRIFYIFIFGLSFLFFSCLSFFVRPPHLIESRGRCSADDLTVFFMSQNPKVDRAKVKRLAQFYIEEAETEGINSDIAFSQMCLETGFLRFGGLVSEEMNNFCGLGSLGDGKKGESFPSEKTGVLAHVQHLKAYATAKPLVRPQADPRYKYVNPKGKAPTIYGLAGTWAADPNYGKKLENILTRLYKSVY</sequence>
<dbReference type="PROSITE" id="PS51257">
    <property type="entry name" value="PROKAR_LIPOPROTEIN"/>
    <property type="match status" value="1"/>
</dbReference>
<dbReference type="EMBL" id="AE017226">
    <property type="protein sequence ID" value="AAS10983.1"/>
    <property type="molecule type" value="Genomic_DNA"/>
</dbReference>
<organism evidence="3 4">
    <name type="scientific">Treponema denticola (strain ATCC 35405 / DSM 14222 / CIP 103919 / JCM 8153 / KCTC 15104)</name>
    <dbReference type="NCBI Taxonomy" id="243275"/>
    <lineage>
        <taxon>Bacteria</taxon>
        <taxon>Pseudomonadati</taxon>
        <taxon>Spirochaetota</taxon>
        <taxon>Spirochaetia</taxon>
        <taxon>Spirochaetales</taxon>
        <taxon>Treponemataceae</taxon>
        <taxon>Treponema</taxon>
    </lineage>
</organism>
<dbReference type="KEGG" id="tde:TDE_0488"/>
<protein>
    <submittedName>
        <fullName evidence="3">Lipoprotein, putative</fullName>
    </submittedName>
</protein>
<gene>
    <name evidence="3" type="ordered locus">TDE_0488</name>
</gene>
<dbReference type="OrthoDB" id="9763643at2"/>
<dbReference type="HOGENOM" id="CLU_092082_1_0_12"/>
<dbReference type="Pfam" id="PF01832">
    <property type="entry name" value="Glucosaminidase"/>
    <property type="match status" value="1"/>
</dbReference>
<dbReference type="AlphaFoldDB" id="Q73QF5"/>
<dbReference type="STRING" id="243275.TDE_0488"/>
<dbReference type="Gene3D" id="1.10.530.10">
    <property type="match status" value="1"/>
</dbReference>
<feature type="domain" description="Mannosyl-glycoprotein endo-beta-N-acetylglucosamidase-like" evidence="2">
    <location>
        <begin position="73"/>
        <end position="197"/>
    </location>
</feature>
<evidence type="ECO:0000259" key="2">
    <source>
        <dbReference type="Pfam" id="PF01832"/>
    </source>
</evidence>
<dbReference type="PaxDb" id="243275-TDE_0488"/>
<keyword evidence="1" id="KW-1133">Transmembrane helix</keyword>
<keyword evidence="4" id="KW-1185">Reference proteome</keyword>
<evidence type="ECO:0000313" key="3">
    <source>
        <dbReference type="EMBL" id="AAS10983.1"/>
    </source>
</evidence>
<proteinExistence type="predicted"/>
<feature type="transmembrane region" description="Helical" evidence="1">
    <location>
        <begin position="15"/>
        <end position="35"/>
    </location>
</feature>
<evidence type="ECO:0000313" key="4">
    <source>
        <dbReference type="Proteomes" id="UP000008212"/>
    </source>
</evidence>
<keyword evidence="1" id="KW-0812">Transmembrane</keyword>
<dbReference type="Proteomes" id="UP000008212">
    <property type="component" value="Chromosome"/>
</dbReference>
<keyword evidence="1" id="KW-0472">Membrane</keyword>
<reference evidence="3 4" key="1">
    <citation type="journal article" date="2004" name="Proc. Natl. Acad. Sci. U.S.A.">
        <title>Comparison of the genome of the oral pathogen Treponema denticola with other spirochete genomes.</title>
        <authorList>
            <person name="Seshadri R."/>
            <person name="Myers G.S."/>
            <person name="Tettelin H."/>
            <person name="Eisen J.A."/>
            <person name="Heidelberg J.F."/>
            <person name="Dodson R.J."/>
            <person name="Davidsen T.M."/>
            <person name="DeBoy R.T."/>
            <person name="Fouts D.E."/>
            <person name="Haft D.H."/>
            <person name="Selengut J."/>
            <person name="Ren Q."/>
            <person name="Brinkac L.M."/>
            <person name="Madupu R."/>
            <person name="Kolonay J."/>
            <person name="Durkin S.A."/>
            <person name="Daugherty S.C."/>
            <person name="Shetty J."/>
            <person name="Shvartsbeyn A."/>
            <person name="Gebregeorgis E."/>
            <person name="Geer K."/>
            <person name="Tsegaye G."/>
            <person name="Malek J."/>
            <person name="Ayodeji B."/>
            <person name="Shatsman S."/>
            <person name="McLeod M.P."/>
            <person name="Smajs D."/>
            <person name="Howell J.K."/>
            <person name="Pal S."/>
            <person name="Amin A."/>
            <person name="Vashisth P."/>
            <person name="McNeill T.Z."/>
            <person name="Xiang Q."/>
            <person name="Sodergren E."/>
            <person name="Baca E."/>
            <person name="Weinstock G.M."/>
            <person name="Norris S.J."/>
            <person name="Fraser C.M."/>
            <person name="Paulsen I.T."/>
        </authorList>
    </citation>
    <scope>NUCLEOTIDE SEQUENCE [LARGE SCALE GENOMIC DNA]</scope>
    <source>
        <strain evidence="4">ATCC 35405 / DSM 14222 / CIP 103919 / JCM 8153 / KCTC 15104</strain>
    </source>
</reference>
<dbReference type="PATRIC" id="fig|243275.7.peg.473"/>
<dbReference type="GO" id="GO:0004040">
    <property type="term" value="F:amidase activity"/>
    <property type="evidence" value="ECO:0007669"/>
    <property type="project" value="InterPro"/>
</dbReference>
<dbReference type="InterPro" id="IPR002901">
    <property type="entry name" value="MGlyc_endo_b_GlcNAc-like_dom"/>
</dbReference>
<dbReference type="eggNOG" id="COG0860">
    <property type="taxonomic scope" value="Bacteria"/>
</dbReference>
<accession>Q73QF5</accession>
<keyword evidence="3" id="KW-0449">Lipoprotein</keyword>